<keyword evidence="5" id="KW-1185">Reference proteome</keyword>
<evidence type="ECO:0000313" key="4">
    <source>
        <dbReference type="EMBL" id="KHN87378.1"/>
    </source>
</evidence>
<dbReference type="GO" id="GO:0061685">
    <property type="term" value="F:diphthine methylesterase activity"/>
    <property type="evidence" value="ECO:0007669"/>
    <property type="project" value="TreeGrafter"/>
</dbReference>
<dbReference type="AlphaFoldDB" id="A0A0B2W0D0"/>
<dbReference type="SUPFAM" id="SSF50978">
    <property type="entry name" value="WD40 repeat-like"/>
    <property type="match status" value="1"/>
</dbReference>
<name>A0A0B2W0D0_TOXCA</name>
<comment type="caution">
    <text evidence="4">The sequence shown here is derived from an EMBL/GenBank/DDBJ whole genome shotgun (WGS) entry which is preliminary data.</text>
</comment>
<protein>
    <submittedName>
        <fullName evidence="4">Uncharacterized protein</fullName>
    </submittedName>
</protein>
<dbReference type="GO" id="GO:0005737">
    <property type="term" value="C:cytoplasm"/>
    <property type="evidence" value="ECO:0007669"/>
    <property type="project" value="TreeGrafter"/>
</dbReference>
<dbReference type="InterPro" id="IPR052415">
    <property type="entry name" value="Diphthine_MTase"/>
</dbReference>
<dbReference type="OrthoDB" id="1930760at2759"/>
<evidence type="ECO:0000256" key="1">
    <source>
        <dbReference type="ARBA" id="ARBA00022574"/>
    </source>
</evidence>
<gene>
    <name evidence="4" type="ORF">Tcan_16466</name>
</gene>
<reference evidence="4 5" key="1">
    <citation type="submission" date="2014-11" db="EMBL/GenBank/DDBJ databases">
        <title>Genetic blueprint of the zoonotic pathogen Toxocara canis.</title>
        <authorList>
            <person name="Zhu X.-Q."/>
            <person name="Korhonen P.K."/>
            <person name="Cai H."/>
            <person name="Young N.D."/>
            <person name="Nejsum P."/>
            <person name="von Samson-Himmelstjerna G."/>
            <person name="Boag P.R."/>
            <person name="Tan P."/>
            <person name="Li Q."/>
            <person name="Min J."/>
            <person name="Yang Y."/>
            <person name="Wang X."/>
            <person name="Fang X."/>
            <person name="Hall R.S."/>
            <person name="Hofmann A."/>
            <person name="Sternberg P.W."/>
            <person name="Jex A.R."/>
            <person name="Gasser R.B."/>
        </authorList>
    </citation>
    <scope>NUCLEOTIDE SEQUENCE [LARGE SCALE GENOMIC DNA]</scope>
    <source>
        <strain evidence="4">PN_DK_2014</strain>
    </source>
</reference>
<evidence type="ECO:0000256" key="2">
    <source>
        <dbReference type="ARBA" id="ARBA00022737"/>
    </source>
</evidence>
<proteinExistence type="predicted"/>
<keyword evidence="1" id="KW-0853">WD repeat</keyword>
<dbReference type="Gene3D" id="2.130.10.10">
    <property type="entry name" value="YVTN repeat-like/Quinoprotein amine dehydrogenase"/>
    <property type="match status" value="1"/>
</dbReference>
<dbReference type="InterPro" id="IPR015943">
    <property type="entry name" value="WD40/YVTN_repeat-like_dom_sf"/>
</dbReference>
<comment type="pathway">
    <text evidence="3">Protein modification.</text>
</comment>
<evidence type="ECO:0000313" key="5">
    <source>
        <dbReference type="Proteomes" id="UP000031036"/>
    </source>
</evidence>
<organism evidence="4 5">
    <name type="scientific">Toxocara canis</name>
    <name type="common">Canine roundworm</name>
    <dbReference type="NCBI Taxonomy" id="6265"/>
    <lineage>
        <taxon>Eukaryota</taxon>
        <taxon>Metazoa</taxon>
        <taxon>Ecdysozoa</taxon>
        <taxon>Nematoda</taxon>
        <taxon>Chromadorea</taxon>
        <taxon>Rhabditida</taxon>
        <taxon>Spirurina</taxon>
        <taxon>Ascaridomorpha</taxon>
        <taxon>Ascaridoidea</taxon>
        <taxon>Toxocaridae</taxon>
        <taxon>Toxocara</taxon>
    </lineage>
</organism>
<dbReference type="Proteomes" id="UP000031036">
    <property type="component" value="Unassembled WGS sequence"/>
</dbReference>
<dbReference type="GO" id="GO:0017183">
    <property type="term" value="P:protein histidyl modification to diphthamide"/>
    <property type="evidence" value="ECO:0007669"/>
    <property type="project" value="TreeGrafter"/>
</dbReference>
<dbReference type="InterPro" id="IPR036322">
    <property type="entry name" value="WD40_repeat_dom_sf"/>
</dbReference>
<dbReference type="EMBL" id="JPKZ01000435">
    <property type="protein sequence ID" value="KHN87378.1"/>
    <property type="molecule type" value="Genomic_DNA"/>
</dbReference>
<keyword evidence="2" id="KW-0677">Repeat</keyword>
<dbReference type="STRING" id="6265.A0A0B2W0D0"/>
<sequence length="203" mass="22032">MPSEPLGSLVLPQRPAALSYCDQSAGYLIVSTYQLENEMLRNGGFFVVKDFAVVQTLPMSGGVFRFECLPNGHLIAALTNGYLSVVDLKPASVTDMLVMADCILLSVSTRGDKALTSDDHGCLHILGGGVWAIENTTSGELIVSCMYNGWCLIDGKSFEEVQSNRDLGTHLLYGASFCHTSHIVASCTFNNYKINFDRLYASS</sequence>
<evidence type="ECO:0000256" key="3">
    <source>
        <dbReference type="ARBA" id="ARBA00043952"/>
    </source>
</evidence>
<dbReference type="PANTHER" id="PTHR46042">
    <property type="entry name" value="DIPHTHINE METHYLTRANSFERASE"/>
    <property type="match status" value="1"/>
</dbReference>
<accession>A0A0B2W0D0</accession>
<dbReference type="PANTHER" id="PTHR46042:SF1">
    <property type="entry name" value="DIPHTHINE METHYLTRANSFERASE"/>
    <property type="match status" value="1"/>
</dbReference>